<proteinExistence type="predicted"/>
<dbReference type="Proteomes" id="UP000612855">
    <property type="component" value="Unassembled WGS sequence"/>
</dbReference>
<evidence type="ECO:0000313" key="3">
    <source>
        <dbReference type="Proteomes" id="UP000612855"/>
    </source>
</evidence>
<dbReference type="AlphaFoldDB" id="A0A917EG64"/>
<evidence type="ECO:0000256" key="1">
    <source>
        <dbReference type="SAM" id="MobiDB-lite"/>
    </source>
</evidence>
<accession>A0A917EG64</accession>
<sequence length="978" mass="105528">MAQIRKIVRENPLSNFRQVAPDGGGAFRFLAQGLNALYDRVAPVATDIMTERGAEAGRQEARKRFGETKGLVSEPISESQQIANDAMSAIGKGKNLQYREAIASIESAGSGGYRAIGARHPKLGRALGKYQIMEANIGPWSQEVLGRTVSADEFLASDDIQDQIFDAKFGGYVERFGEAGAAQAWFAGPGGVGKNSRKDVHGTTVGVYGQKFMAAMGQSGTVSTQGNSEPSVMIRGSNGELEARLYSPYSGEILQAHNAAAQVAYVSEVYNKGLSDIMQMSSQYIANPEGFAAAAQSYVDQIVDAAPQDYKSEIRGVLEKEMVRRQLGIMEEKQRDIRNRANNSSAALVERWSTTLEDAIVSGDETAIKEAEAALDGVLQAREALPGVHWTEEQSANVFIKTRRAAEASRERKRREATAESRDHLNLIIRGAKNGASVKDEEMAFDPQVMADHPELAREAQAFLALRDDMPEFLEMTPSEQAQAVARMAAEEVAEEWQLDIVDAARTVAAANQKAWDDDPAARAFEVMKSDPPPALPNLTPDEPEKFVRALTDRRDYMNDLFEKGYTDTRAYLTKEEAESIQSFMGAETPPELRAAMADAIVGGFGEDAVRVFDEIDADDVTMFVGKMMSLGGNPTLAATILRGQQMMAEGLVRVPPKADQVGQFSRAAANAFKGVPGAIAAQSEVMAAAQAIYAADPAARTIEPTSDAATELMAKAVQTALGQAKNKRGQLTGGVQKVMDHDTLLPIGVSGEDLDAAIRKSMRGLPHEGKGFAAGMANMGAALLGSFTTDDAAWTAATAREGFEGGPPLYNGKPIPPKYVGDGNIRIVPAAGNLYRMEIISGSSVLNAEDADGNVFFFDPKKLMEAENSSRPKTSLPLEPFDSAKHQPRDNKDGTFSTEIEITNDAPDGGYWNIPSLWFRKDGTSVQMTDEQAQIFAKKYEEVSGKKFPRFATVKEAEDYAKKRSARGGASTGGLAE</sequence>
<comment type="caution">
    <text evidence="2">The sequence shown here is derived from an EMBL/GenBank/DDBJ whole genome shotgun (WGS) entry which is preliminary data.</text>
</comment>
<keyword evidence="3" id="KW-1185">Reference proteome</keyword>
<evidence type="ECO:0000313" key="2">
    <source>
        <dbReference type="EMBL" id="GGE29895.1"/>
    </source>
</evidence>
<organism evidence="2 3">
    <name type="scientific">Primorskyibacter flagellatus</name>
    <dbReference type="NCBI Taxonomy" id="1387277"/>
    <lineage>
        <taxon>Bacteria</taxon>
        <taxon>Pseudomonadati</taxon>
        <taxon>Pseudomonadota</taxon>
        <taxon>Alphaproteobacteria</taxon>
        <taxon>Rhodobacterales</taxon>
        <taxon>Roseobacteraceae</taxon>
        <taxon>Primorskyibacter</taxon>
    </lineage>
</organism>
<feature type="compositionally biased region" description="Basic and acidic residues" evidence="1">
    <location>
        <begin position="883"/>
        <end position="894"/>
    </location>
</feature>
<gene>
    <name evidence="2" type="ORF">GCM10011360_17450</name>
</gene>
<dbReference type="RefSeq" id="WP_229737501.1">
    <property type="nucleotide sequence ID" value="NZ_BMFJ01000001.1"/>
</dbReference>
<feature type="region of interest" description="Disordered" evidence="1">
    <location>
        <begin position="869"/>
        <end position="896"/>
    </location>
</feature>
<protein>
    <submittedName>
        <fullName evidence="2">Uncharacterized protein</fullName>
    </submittedName>
</protein>
<dbReference type="EMBL" id="BMFJ01000001">
    <property type="protein sequence ID" value="GGE29895.1"/>
    <property type="molecule type" value="Genomic_DNA"/>
</dbReference>
<reference evidence="3" key="1">
    <citation type="journal article" date="2019" name="Int. J. Syst. Evol. Microbiol.">
        <title>The Global Catalogue of Microorganisms (GCM) 10K type strain sequencing project: providing services to taxonomists for standard genome sequencing and annotation.</title>
        <authorList>
            <consortium name="The Broad Institute Genomics Platform"/>
            <consortium name="The Broad Institute Genome Sequencing Center for Infectious Disease"/>
            <person name="Wu L."/>
            <person name="Ma J."/>
        </authorList>
    </citation>
    <scope>NUCLEOTIDE SEQUENCE [LARGE SCALE GENOMIC DNA]</scope>
    <source>
        <strain evidence="3">CGMCC 1.12664</strain>
    </source>
</reference>
<name>A0A917EG64_9RHOB</name>